<keyword evidence="6 11" id="KW-0145">Chemotaxis</keyword>
<comment type="caution">
    <text evidence="15">The sequence shown here is derived from an EMBL/GenBank/DDBJ whole genome shotgun (WGS) entry which is preliminary data.</text>
</comment>
<evidence type="ECO:0000256" key="3">
    <source>
        <dbReference type="ARBA" id="ARBA00010299"/>
    </source>
</evidence>
<evidence type="ECO:0000256" key="11">
    <source>
        <dbReference type="PIRNR" id="PIRNR003161"/>
    </source>
</evidence>
<gene>
    <name evidence="15" type="primary">fliG</name>
    <name evidence="15" type="ORF">RM531_07145</name>
</gene>
<keyword evidence="5 11" id="KW-1003">Cell membrane</keyword>
<sequence>MAEVAATRIPGPERAAILLMSLGEAEAAEVLKHMGAKDVQKVGTAMATLSNVSRERAAGVLGEFCATLNEQTSLGVGAEDYVRTVLVNALGEDKAGSLIDRILLGRNSKGLDALKWMDTRQVAELIRNEHPQIIAIVLSYLDSDQAASILSLLPERSRAEIVMRVATLDGIQPNALRELDELMERQFAGHDNIKSSSVGGVKVAASIMNLLDSTEEQGLMARIAELDQRLGESIQELMFVFDNLVEIDDRGIQRLLREIGGDTLALALKGAEPAVSEKLMNNMSQRAAEILREDMETKGPVRLADVEGAQKEILNVARRLADDGEIMLGGGGETYV</sequence>
<evidence type="ECO:0000256" key="9">
    <source>
        <dbReference type="ARBA" id="ARBA00023143"/>
    </source>
</evidence>
<dbReference type="InterPro" id="IPR023087">
    <property type="entry name" value="Flg_Motor_Flig_C"/>
</dbReference>
<dbReference type="PRINTS" id="PR00954">
    <property type="entry name" value="FLGMOTORFLIG"/>
</dbReference>
<feature type="domain" description="Flagellar motor switch protein FliG C-terminal" evidence="12">
    <location>
        <begin position="222"/>
        <end position="328"/>
    </location>
</feature>
<dbReference type="PIRSF" id="PIRSF003161">
    <property type="entry name" value="FliG"/>
    <property type="match status" value="1"/>
</dbReference>
<evidence type="ECO:0000256" key="6">
    <source>
        <dbReference type="ARBA" id="ARBA00022500"/>
    </source>
</evidence>
<dbReference type="Gene3D" id="1.10.220.30">
    <property type="match status" value="3"/>
</dbReference>
<keyword evidence="7 11" id="KW-0283">Flagellar rotation</keyword>
<evidence type="ECO:0000256" key="10">
    <source>
        <dbReference type="ARBA" id="ARBA00025598"/>
    </source>
</evidence>
<keyword evidence="9 11" id="KW-0975">Bacterial flagellum</keyword>
<evidence type="ECO:0000313" key="15">
    <source>
        <dbReference type="EMBL" id="MDT0618246.1"/>
    </source>
</evidence>
<keyword evidence="8 11" id="KW-0472">Membrane</keyword>
<keyword evidence="15" id="KW-0969">Cilium</keyword>
<dbReference type="PANTHER" id="PTHR30534">
    <property type="entry name" value="FLAGELLAR MOTOR SWITCH PROTEIN FLIG"/>
    <property type="match status" value="1"/>
</dbReference>
<evidence type="ECO:0000256" key="8">
    <source>
        <dbReference type="ARBA" id="ARBA00023136"/>
    </source>
</evidence>
<evidence type="ECO:0000259" key="13">
    <source>
        <dbReference type="Pfam" id="PF14841"/>
    </source>
</evidence>
<organism evidence="15 16">
    <name type="scientific">Spectribacter acetivorans</name>
    <dbReference type="NCBI Taxonomy" id="3075603"/>
    <lineage>
        <taxon>Bacteria</taxon>
        <taxon>Pseudomonadati</taxon>
        <taxon>Pseudomonadota</taxon>
        <taxon>Gammaproteobacteria</taxon>
        <taxon>Salinisphaerales</taxon>
        <taxon>Salinisphaeraceae</taxon>
        <taxon>Spectribacter</taxon>
    </lineage>
</organism>
<feature type="domain" description="Flagellar motor switch protein FliG middle" evidence="13">
    <location>
        <begin position="120"/>
        <end position="191"/>
    </location>
</feature>
<evidence type="ECO:0000256" key="2">
    <source>
        <dbReference type="ARBA" id="ARBA00004515"/>
    </source>
</evidence>
<dbReference type="Pfam" id="PF01706">
    <property type="entry name" value="FliG_C"/>
    <property type="match status" value="1"/>
</dbReference>
<dbReference type="PANTHER" id="PTHR30534:SF0">
    <property type="entry name" value="FLAGELLAR MOTOR SWITCH PROTEIN FLIG"/>
    <property type="match status" value="1"/>
</dbReference>
<evidence type="ECO:0000256" key="1">
    <source>
        <dbReference type="ARBA" id="ARBA00004117"/>
    </source>
</evidence>
<feature type="domain" description="Flagellar motor switch protein FliG N-terminal" evidence="14">
    <location>
        <begin position="10"/>
        <end position="110"/>
    </location>
</feature>
<reference evidence="15 16" key="1">
    <citation type="submission" date="2023-09" db="EMBL/GenBank/DDBJ databases">
        <authorList>
            <person name="Rey-Velasco X."/>
        </authorList>
    </citation>
    <scope>NUCLEOTIDE SEQUENCE [LARGE SCALE GENOMIC DNA]</scope>
    <source>
        <strain evidence="15 16">P385</strain>
    </source>
</reference>
<comment type="function">
    <text evidence="10 11">FliG is one of three proteins (FliG, FliN, FliM) that forms the rotor-mounted switch complex (C ring), located at the base of the basal body. This complex interacts with the CheY and CheZ chemotaxis proteins, in addition to contacting components of the motor that determine the direction of flagellar rotation.</text>
</comment>
<comment type="similarity">
    <text evidence="3 11">Belongs to the FliG family.</text>
</comment>
<dbReference type="Proteomes" id="UP001259982">
    <property type="component" value="Unassembled WGS sequence"/>
</dbReference>
<dbReference type="InterPro" id="IPR032779">
    <property type="entry name" value="FliG_M"/>
</dbReference>
<dbReference type="Pfam" id="PF14842">
    <property type="entry name" value="FliG_N"/>
    <property type="match status" value="1"/>
</dbReference>
<evidence type="ECO:0000259" key="14">
    <source>
        <dbReference type="Pfam" id="PF14842"/>
    </source>
</evidence>
<evidence type="ECO:0000256" key="7">
    <source>
        <dbReference type="ARBA" id="ARBA00022779"/>
    </source>
</evidence>
<keyword evidence="15" id="KW-0282">Flagellum</keyword>
<keyword evidence="11" id="KW-0997">Cell inner membrane</keyword>
<evidence type="ECO:0000256" key="5">
    <source>
        <dbReference type="ARBA" id="ARBA00022475"/>
    </source>
</evidence>
<evidence type="ECO:0000256" key="4">
    <source>
        <dbReference type="ARBA" id="ARBA00021870"/>
    </source>
</evidence>
<keyword evidence="16" id="KW-1185">Reference proteome</keyword>
<dbReference type="InterPro" id="IPR028263">
    <property type="entry name" value="FliG_N"/>
</dbReference>
<dbReference type="SUPFAM" id="SSF48029">
    <property type="entry name" value="FliG"/>
    <property type="match status" value="2"/>
</dbReference>
<dbReference type="InterPro" id="IPR011002">
    <property type="entry name" value="FliG_a-hlx"/>
</dbReference>
<dbReference type="InterPro" id="IPR000090">
    <property type="entry name" value="Flg_Motor_Flig"/>
</dbReference>
<proteinExistence type="inferred from homology"/>
<dbReference type="Pfam" id="PF14841">
    <property type="entry name" value="FliG_M"/>
    <property type="match status" value="1"/>
</dbReference>
<dbReference type="RefSeq" id="WP_311651082.1">
    <property type="nucleotide sequence ID" value="NZ_JAVRHY010000005.1"/>
</dbReference>
<protein>
    <recommendedName>
        <fullName evidence="4 11">Flagellar motor switch protein FliG</fullName>
    </recommendedName>
</protein>
<comment type="subcellular location">
    <subcellularLocation>
        <location evidence="1 11">Bacterial flagellum basal body</location>
    </subcellularLocation>
    <subcellularLocation>
        <location evidence="2 11">Cell inner membrane</location>
        <topology evidence="2 11">Peripheral membrane protein</topology>
        <orientation evidence="2 11">Cytoplasmic side</orientation>
    </subcellularLocation>
</comment>
<evidence type="ECO:0000259" key="12">
    <source>
        <dbReference type="Pfam" id="PF01706"/>
    </source>
</evidence>
<dbReference type="NCBIfam" id="TIGR00207">
    <property type="entry name" value="fliG"/>
    <property type="match status" value="1"/>
</dbReference>
<name>A0ABU3B722_9GAMM</name>
<dbReference type="EMBL" id="JAVRHY010000005">
    <property type="protein sequence ID" value="MDT0618246.1"/>
    <property type="molecule type" value="Genomic_DNA"/>
</dbReference>
<evidence type="ECO:0000313" key="16">
    <source>
        <dbReference type="Proteomes" id="UP001259982"/>
    </source>
</evidence>
<accession>A0ABU3B722</accession>
<keyword evidence="15" id="KW-0966">Cell projection</keyword>